<dbReference type="Pfam" id="PF24883">
    <property type="entry name" value="NPHP3_N"/>
    <property type="match status" value="1"/>
</dbReference>
<reference evidence="3" key="1">
    <citation type="submission" date="2022-08" db="EMBL/GenBank/DDBJ databases">
        <authorList>
            <consortium name="DOE Joint Genome Institute"/>
            <person name="Min B."/>
            <person name="Riley R."/>
            <person name="Sierra-Patev S."/>
            <person name="Naranjo-Ortiz M."/>
            <person name="Looney B."/>
            <person name="Konkel Z."/>
            <person name="Slot J.C."/>
            <person name="Sakamoto Y."/>
            <person name="Steenwyk J.L."/>
            <person name="Rokas A."/>
            <person name="Carro J."/>
            <person name="Camarero S."/>
            <person name="Ferreira P."/>
            <person name="Molpeceres G."/>
            <person name="Ruiz-Duenas F.J."/>
            <person name="Serrano A."/>
            <person name="Henrissat B."/>
            <person name="Drula E."/>
            <person name="Hughes K.W."/>
            <person name="Mata J.L."/>
            <person name="Ishikawa N.K."/>
            <person name="Vargas-Isla R."/>
            <person name="Ushijima S."/>
            <person name="Smith C.A."/>
            <person name="Ahrendt S."/>
            <person name="Andreopoulos W."/>
            <person name="He G."/>
            <person name="Labutti K."/>
            <person name="Lipzen A."/>
            <person name="Ng V."/>
            <person name="Sandor L."/>
            <person name="Barry K."/>
            <person name="Martinez A.T."/>
            <person name="Xiao Y."/>
            <person name="Gibbons J.G."/>
            <person name="Terashima K."/>
            <person name="Hibbett D.S."/>
            <person name="Grigoriev I.V."/>
        </authorList>
    </citation>
    <scope>NUCLEOTIDE SEQUENCE</scope>
    <source>
        <strain evidence="3">TFB9207</strain>
    </source>
</reference>
<dbReference type="PANTHER" id="PTHR10039:SF17">
    <property type="entry name" value="FUNGAL STAND N-TERMINAL GOODBYE DOMAIN-CONTAINING PROTEIN-RELATED"/>
    <property type="match status" value="1"/>
</dbReference>
<evidence type="ECO:0000259" key="2">
    <source>
        <dbReference type="Pfam" id="PF24883"/>
    </source>
</evidence>
<dbReference type="AlphaFoldDB" id="A0AA38P8G9"/>
<protein>
    <recommendedName>
        <fullName evidence="2">Nephrocystin 3-like N-terminal domain-containing protein</fullName>
    </recommendedName>
</protein>
<dbReference type="InterPro" id="IPR056884">
    <property type="entry name" value="NPHP3-like_N"/>
</dbReference>
<gene>
    <name evidence="3" type="ORF">F5878DRAFT_661367</name>
</gene>
<dbReference type="PANTHER" id="PTHR10039">
    <property type="entry name" value="AMELOGENIN"/>
    <property type="match status" value="1"/>
</dbReference>
<accession>A0AA38P8G9</accession>
<dbReference type="EMBL" id="MU806193">
    <property type="protein sequence ID" value="KAJ3838263.1"/>
    <property type="molecule type" value="Genomic_DNA"/>
</dbReference>
<evidence type="ECO:0000313" key="4">
    <source>
        <dbReference type="Proteomes" id="UP001163846"/>
    </source>
</evidence>
<feature type="domain" description="Nephrocystin 3-like N-terminal" evidence="2">
    <location>
        <begin position="81"/>
        <end position="247"/>
    </location>
</feature>
<organism evidence="3 4">
    <name type="scientific">Lentinula raphanica</name>
    <dbReference type="NCBI Taxonomy" id="153919"/>
    <lineage>
        <taxon>Eukaryota</taxon>
        <taxon>Fungi</taxon>
        <taxon>Dikarya</taxon>
        <taxon>Basidiomycota</taxon>
        <taxon>Agaricomycotina</taxon>
        <taxon>Agaricomycetes</taxon>
        <taxon>Agaricomycetidae</taxon>
        <taxon>Agaricales</taxon>
        <taxon>Marasmiineae</taxon>
        <taxon>Omphalotaceae</taxon>
        <taxon>Lentinula</taxon>
    </lineage>
</organism>
<name>A0AA38P8G9_9AGAR</name>
<sequence length="788" mass="89706">MGTMNTSANLRQHSNLGSMFEKAHNFAIFDSTFNSAGRDIYNISSTTDGFRGLHLLYSSISISAVHNYETDDAPATCHPGTREAILTRLTDWVIDTKRDSQLCWLYGSAGAGKSSVAQTIADRFRREGKLAAGFFFWRSDSSHNNIRRLIPTLAIQLAHSIPALRPAINSAVETNIMILDAPFATQFRELILQPFQNYERGSDVPFLVVLDGLDECPDSRDQERVLLSIADVLQSRSIPLLFLVTSRPEPRIRNVFDRIASSYMCNRHALEDSSEDIRKYLSDKFAEINTSRILSTHSDVEQPWPTGWQLDKLVYKASGQFIFASTVVKFVDDNFSLPEERLRIVLDSTDSQEQDDTIDDTDRPFRELDRLYQEILSVNPNTQQLVRILGAVLVLRGGSAPTMDAIEQLLALKPGGVCAALSGMHSLLKSDPKEKIQFTHKSLIDFLLDPKRSGRFFIDLPMHHNLMARCLLKSLSMARRWMKSTMDEEIQTTQSKASTKDQSDESSSVMYGSSAMYQSDWIYHCISAIESPELICDLRALDLAEYANTLYMLASHVHSAWVLIVPLGLFLIKVSRAQHWLEESANPPTDLIQRFRKFTSIGFYVSTSVSQGAYHEWRTRIIHFGKVLAFIAVMSDEPLVFHTNPELIHIIEDAFELLGHDEDRYRHSKDLNHIFPMEISTEHPLTKCFDELKSKDDQEYHTEFVNLAEGHAVIAVRCMKIVIDQVHHRKFAYAKCYWIKHLARTLPSQNLLILVDSYIRSGQLENDEPEEVYKVLLKWLEGVSRAEF</sequence>
<keyword evidence="1" id="KW-0677">Repeat</keyword>
<dbReference type="Gene3D" id="3.40.50.300">
    <property type="entry name" value="P-loop containing nucleotide triphosphate hydrolases"/>
    <property type="match status" value="1"/>
</dbReference>
<dbReference type="Proteomes" id="UP001163846">
    <property type="component" value="Unassembled WGS sequence"/>
</dbReference>
<keyword evidence="4" id="KW-1185">Reference proteome</keyword>
<comment type="caution">
    <text evidence="3">The sequence shown here is derived from an EMBL/GenBank/DDBJ whole genome shotgun (WGS) entry which is preliminary data.</text>
</comment>
<evidence type="ECO:0000313" key="3">
    <source>
        <dbReference type="EMBL" id="KAJ3838263.1"/>
    </source>
</evidence>
<proteinExistence type="predicted"/>
<evidence type="ECO:0000256" key="1">
    <source>
        <dbReference type="ARBA" id="ARBA00022737"/>
    </source>
</evidence>
<dbReference type="SUPFAM" id="SSF52540">
    <property type="entry name" value="P-loop containing nucleoside triphosphate hydrolases"/>
    <property type="match status" value="1"/>
</dbReference>
<dbReference type="InterPro" id="IPR027417">
    <property type="entry name" value="P-loop_NTPase"/>
</dbReference>